<organism evidence="1 2">
    <name type="scientific">Porites evermanni</name>
    <dbReference type="NCBI Taxonomy" id="104178"/>
    <lineage>
        <taxon>Eukaryota</taxon>
        <taxon>Metazoa</taxon>
        <taxon>Cnidaria</taxon>
        <taxon>Anthozoa</taxon>
        <taxon>Hexacorallia</taxon>
        <taxon>Scleractinia</taxon>
        <taxon>Fungiina</taxon>
        <taxon>Poritidae</taxon>
        <taxon>Porites</taxon>
    </lineage>
</organism>
<protein>
    <recommendedName>
        <fullName evidence="3">Peptidase A2 domain-containing protein</fullName>
    </recommendedName>
</protein>
<name>A0ABN8LUH4_9CNID</name>
<dbReference type="InterPro" id="IPR050951">
    <property type="entry name" value="Retrovirus_Pol_polyprotein"/>
</dbReference>
<gene>
    <name evidence="1" type="ORF">PEVE_00003935</name>
</gene>
<dbReference type="Proteomes" id="UP001159427">
    <property type="component" value="Unassembled WGS sequence"/>
</dbReference>
<reference evidence="1 2" key="1">
    <citation type="submission" date="2022-05" db="EMBL/GenBank/DDBJ databases">
        <authorList>
            <consortium name="Genoscope - CEA"/>
            <person name="William W."/>
        </authorList>
    </citation>
    <scope>NUCLEOTIDE SEQUENCE [LARGE SCALE GENOMIC DNA]</scope>
</reference>
<dbReference type="Gene3D" id="2.40.70.10">
    <property type="entry name" value="Acid Proteases"/>
    <property type="match status" value="1"/>
</dbReference>
<accession>A0ABN8LUH4</accession>
<comment type="caution">
    <text evidence="1">The sequence shown here is derived from an EMBL/GenBank/DDBJ whole genome shotgun (WGS) entry which is preliminary data.</text>
</comment>
<evidence type="ECO:0008006" key="3">
    <source>
        <dbReference type="Google" id="ProtNLM"/>
    </source>
</evidence>
<sequence length="152" mass="17568">MEVDTGAAPTIISKETFKEINQGHSAKKKREMKPAHVKLRTYKGELIKVLGTVDVVLQYEGQKNELSTLVVEGPGPSLLARDWLKEVKLDCKKLFKMNMDEKLVESWLEKLINQCSEVFEEGLGTFTGQRPRFMWKWMLCQNFAKHNRCHMP</sequence>
<evidence type="ECO:0000313" key="2">
    <source>
        <dbReference type="Proteomes" id="UP001159427"/>
    </source>
</evidence>
<keyword evidence="2" id="KW-1185">Reference proteome</keyword>
<dbReference type="InterPro" id="IPR021109">
    <property type="entry name" value="Peptidase_aspartic_dom_sf"/>
</dbReference>
<evidence type="ECO:0000313" key="1">
    <source>
        <dbReference type="EMBL" id="CAH3019735.1"/>
    </source>
</evidence>
<dbReference type="PANTHER" id="PTHR37984">
    <property type="entry name" value="PROTEIN CBG26694"/>
    <property type="match status" value="1"/>
</dbReference>
<dbReference type="EMBL" id="CALNXI010000124">
    <property type="protein sequence ID" value="CAH3019735.1"/>
    <property type="molecule type" value="Genomic_DNA"/>
</dbReference>
<proteinExistence type="predicted"/>
<dbReference type="PANTHER" id="PTHR37984:SF13">
    <property type="entry name" value="RIBONUCLEASE H"/>
    <property type="match status" value="1"/>
</dbReference>
<dbReference type="SUPFAM" id="SSF50630">
    <property type="entry name" value="Acid proteases"/>
    <property type="match status" value="1"/>
</dbReference>